<name>A0A1S1N0Y9_9MYCO</name>
<dbReference type="AlphaFoldDB" id="A0A1S1N0Y9"/>
<dbReference type="EMBL" id="MLQM01000219">
    <property type="protein sequence ID" value="OHU93109.1"/>
    <property type="molecule type" value="Genomic_DNA"/>
</dbReference>
<gene>
    <name evidence="1" type="ORF">BKN37_24605</name>
</gene>
<dbReference type="RefSeq" id="WP_071029592.1">
    <property type="nucleotide sequence ID" value="NZ_MLQM01000219.1"/>
</dbReference>
<proteinExistence type="predicted"/>
<protein>
    <submittedName>
        <fullName evidence="1">Uncharacterized protein</fullName>
    </submittedName>
</protein>
<evidence type="ECO:0000313" key="1">
    <source>
        <dbReference type="EMBL" id="OHU93109.1"/>
    </source>
</evidence>
<comment type="caution">
    <text evidence="1">The sequence shown here is derived from an EMBL/GenBank/DDBJ whole genome shotgun (WGS) entry which is preliminary data.</text>
</comment>
<evidence type="ECO:0000313" key="2">
    <source>
        <dbReference type="Proteomes" id="UP000179734"/>
    </source>
</evidence>
<organism evidence="1 2">
    <name type="scientific">Mycobacterium talmoniae</name>
    <dbReference type="NCBI Taxonomy" id="1858794"/>
    <lineage>
        <taxon>Bacteria</taxon>
        <taxon>Bacillati</taxon>
        <taxon>Actinomycetota</taxon>
        <taxon>Actinomycetes</taxon>
        <taxon>Mycobacteriales</taxon>
        <taxon>Mycobacteriaceae</taxon>
        <taxon>Mycobacterium</taxon>
    </lineage>
</organism>
<keyword evidence="2" id="KW-1185">Reference proteome</keyword>
<reference evidence="1 2" key="1">
    <citation type="submission" date="2016-10" db="EMBL/GenBank/DDBJ databases">
        <title>Genome sequence of Mycobacterium talmonii.</title>
        <authorList>
            <person name="Greninger A.L."/>
            <person name="Elliott B."/>
            <person name="Vasireddy S."/>
            <person name="Vasireddy R."/>
        </authorList>
    </citation>
    <scope>NUCLEOTIDE SEQUENCE [LARGE SCALE GENOMIC DNA]</scope>
    <source>
        <strain evidence="2">NE-TNMC-100812</strain>
    </source>
</reference>
<accession>A0A1S1N0Y9</accession>
<dbReference type="Proteomes" id="UP000179734">
    <property type="component" value="Unassembled WGS sequence"/>
</dbReference>
<sequence length="265" mass="28581">MSAHQRALRDAGLLHGPGPRGHYGSWLANAERRGVAPDVVLDIARRHRLAPDSFAVLEDMAVVTDPDGKSFFLIPPGTSGADARRAVWLTYLLNAGTGYAKAGRGGCTDFPETPYAVSEAQRIIDRQRANRWSYRVIARTGVSLVATPNGILMGVGGGLFSRRGGTTWGDVFLLNIGPGADPAARLRDVVESGVAWYQGGDGRPYPGRLDLDRLLHHEERHCRQWAALGPLRMSAGYLAAEARARMFGGANRFECDAGLGDGGYR</sequence>